<evidence type="ECO:0000313" key="2">
    <source>
        <dbReference type="EMBL" id="GLQ20399.1"/>
    </source>
</evidence>
<name>A0ABQ5V146_9PROT</name>
<reference evidence="2" key="1">
    <citation type="journal article" date="2014" name="Int. J. Syst. Evol. Microbiol.">
        <title>Complete genome of a new Firmicutes species belonging to the dominant human colonic microbiota ('Ruminococcus bicirculans') reveals two chromosomes and a selective capacity to utilize plant glucans.</title>
        <authorList>
            <consortium name="NISC Comparative Sequencing Program"/>
            <person name="Wegmann U."/>
            <person name="Louis P."/>
            <person name="Goesmann A."/>
            <person name="Henrissat B."/>
            <person name="Duncan S.H."/>
            <person name="Flint H.J."/>
        </authorList>
    </citation>
    <scope>NUCLEOTIDE SEQUENCE</scope>
    <source>
        <strain evidence="2">NBRC 108216</strain>
    </source>
</reference>
<dbReference type="EMBL" id="BSNJ01000002">
    <property type="protein sequence ID" value="GLQ20399.1"/>
    <property type="molecule type" value="Genomic_DNA"/>
</dbReference>
<dbReference type="InterPro" id="IPR053802">
    <property type="entry name" value="DUF6950"/>
</dbReference>
<protein>
    <recommendedName>
        <fullName evidence="1">DUF6950 domain-containing protein</fullName>
    </recommendedName>
</protein>
<reference evidence="2" key="2">
    <citation type="submission" date="2023-01" db="EMBL/GenBank/DDBJ databases">
        <title>Draft genome sequence of Algimonas porphyrae strain NBRC 108216.</title>
        <authorList>
            <person name="Sun Q."/>
            <person name="Mori K."/>
        </authorList>
    </citation>
    <scope>NUCLEOTIDE SEQUENCE</scope>
    <source>
        <strain evidence="2">NBRC 108216</strain>
    </source>
</reference>
<dbReference type="Pfam" id="PF22262">
    <property type="entry name" value="DUF6950"/>
    <property type="match status" value="1"/>
</dbReference>
<accession>A0ABQ5V146</accession>
<organism evidence="2 3">
    <name type="scientific">Algimonas porphyrae</name>
    <dbReference type="NCBI Taxonomy" id="1128113"/>
    <lineage>
        <taxon>Bacteria</taxon>
        <taxon>Pseudomonadati</taxon>
        <taxon>Pseudomonadota</taxon>
        <taxon>Alphaproteobacteria</taxon>
        <taxon>Maricaulales</taxon>
        <taxon>Robiginitomaculaceae</taxon>
        <taxon>Algimonas</taxon>
    </lineage>
</organism>
<evidence type="ECO:0000259" key="1">
    <source>
        <dbReference type="Pfam" id="PF22262"/>
    </source>
</evidence>
<comment type="caution">
    <text evidence="2">The sequence shown here is derived from an EMBL/GenBank/DDBJ whole genome shotgun (WGS) entry which is preliminary data.</text>
</comment>
<feature type="domain" description="DUF6950" evidence="1">
    <location>
        <begin position="8"/>
        <end position="120"/>
    </location>
</feature>
<evidence type="ECO:0000313" key="3">
    <source>
        <dbReference type="Proteomes" id="UP001161390"/>
    </source>
</evidence>
<dbReference type="RefSeq" id="WP_284370934.1">
    <property type="nucleotide sequence ID" value="NZ_BSNJ01000002.1"/>
</dbReference>
<keyword evidence="3" id="KW-1185">Reference proteome</keyword>
<sequence>MSTALRAEAVQSALDKYRDTSFEWGRNDCLRLARTVLVGIGAKGLPRIPRYGSELTAIRRLKEQGHDTLENLLAEHCVEIPPSMALPGDLGTIKGDGALSAIVVCAGGKWLGWPAETAVFAPVGLRPEQLFRWVAP</sequence>
<dbReference type="Proteomes" id="UP001161390">
    <property type="component" value="Unassembled WGS sequence"/>
</dbReference>
<gene>
    <name evidence="2" type="ORF">GCM10007854_13540</name>
</gene>
<proteinExistence type="predicted"/>